<proteinExistence type="predicted"/>
<dbReference type="RefSeq" id="WP_344850110.1">
    <property type="nucleotide sequence ID" value="NZ_BAABAA010000022.1"/>
</dbReference>
<accession>A0ABP6Z4S1</accession>
<protein>
    <submittedName>
        <fullName evidence="1">Uncharacterized protein</fullName>
    </submittedName>
</protein>
<keyword evidence="2" id="KW-1185">Reference proteome</keyword>
<sequence>MDLDGNPLDSITWTDFSMLYEMKATRKGRPVEFTQGNVGTTMFIQYGLMDGRWMGFLAGLGMPRPGKCEMFFVAMVLDREGDKAANKEFVDRVLAFERQFIVEDLSILTTIRFRPGTPSGSDGVLLRYLSFLRNYPRAHPAADYLR</sequence>
<dbReference type="Proteomes" id="UP001501222">
    <property type="component" value="Unassembled WGS sequence"/>
</dbReference>
<organism evidence="1 2">
    <name type="scientific">Kribbella ginsengisoli</name>
    <dbReference type="NCBI Taxonomy" id="363865"/>
    <lineage>
        <taxon>Bacteria</taxon>
        <taxon>Bacillati</taxon>
        <taxon>Actinomycetota</taxon>
        <taxon>Actinomycetes</taxon>
        <taxon>Propionibacteriales</taxon>
        <taxon>Kribbellaceae</taxon>
        <taxon>Kribbella</taxon>
    </lineage>
</organism>
<reference evidence="2" key="1">
    <citation type="journal article" date="2019" name="Int. J. Syst. Evol. Microbiol.">
        <title>The Global Catalogue of Microorganisms (GCM) 10K type strain sequencing project: providing services to taxonomists for standard genome sequencing and annotation.</title>
        <authorList>
            <consortium name="The Broad Institute Genomics Platform"/>
            <consortium name="The Broad Institute Genome Sequencing Center for Infectious Disease"/>
            <person name="Wu L."/>
            <person name="Ma J."/>
        </authorList>
    </citation>
    <scope>NUCLEOTIDE SEQUENCE [LARGE SCALE GENOMIC DNA]</scope>
    <source>
        <strain evidence="2">JCM 16928</strain>
    </source>
</reference>
<evidence type="ECO:0000313" key="2">
    <source>
        <dbReference type="Proteomes" id="UP001501222"/>
    </source>
</evidence>
<dbReference type="EMBL" id="BAABAA010000022">
    <property type="protein sequence ID" value="GAA3598195.1"/>
    <property type="molecule type" value="Genomic_DNA"/>
</dbReference>
<name>A0ABP6Z4S1_9ACTN</name>
<evidence type="ECO:0000313" key="1">
    <source>
        <dbReference type="EMBL" id="GAA3598195.1"/>
    </source>
</evidence>
<gene>
    <name evidence="1" type="ORF">GCM10022235_82500</name>
</gene>
<comment type="caution">
    <text evidence="1">The sequence shown here is derived from an EMBL/GenBank/DDBJ whole genome shotgun (WGS) entry which is preliminary data.</text>
</comment>